<dbReference type="InterPro" id="IPR016035">
    <property type="entry name" value="Acyl_Trfase/lysoPLipase"/>
</dbReference>
<protein>
    <submittedName>
        <fullName evidence="6">NTE family protein</fullName>
    </submittedName>
</protein>
<name>A0A7W8N4Q9_9BACT</name>
<dbReference type="AlphaFoldDB" id="A0A7W8N4Q9"/>
<dbReference type="PANTHER" id="PTHR14226:SF29">
    <property type="entry name" value="NEUROPATHY TARGET ESTERASE SWS"/>
    <property type="match status" value="1"/>
</dbReference>
<keyword evidence="2 4" id="KW-0442">Lipid degradation</keyword>
<dbReference type="CDD" id="cd07205">
    <property type="entry name" value="Pat_PNPLA6_PNPLA7_NTE1_like"/>
    <property type="match status" value="1"/>
</dbReference>
<dbReference type="InterPro" id="IPR002641">
    <property type="entry name" value="PNPLA_dom"/>
</dbReference>
<feature type="active site" description="Proton acceptor" evidence="4">
    <location>
        <position position="269"/>
    </location>
</feature>
<dbReference type="Gene3D" id="3.40.1090.10">
    <property type="entry name" value="Cytosolic phospholipase A2 catalytic domain"/>
    <property type="match status" value="2"/>
</dbReference>
<dbReference type="EMBL" id="JACHDZ010000004">
    <property type="protein sequence ID" value="MBB5344793.1"/>
    <property type="molecule type" value="Genomic_DNA"/>
</dbReference>
<gene>
    <name evidence="6" type="ORF">HDF10_002779</name>
</gene>
<evidence type="ECO:0000259" key="5">
    <source>
        <dbReference type="PROSITE" id="PS51635"/>
    </source>
</evidence>
<evidence type="ECO:0000256" key="3">
    <source>
        <dbReference type="ARBA" id="ARBA00023098"/>
    </source>
</evidence>
<feature type="active site" description="Nucleophile" evidence="4">
    <location>
        <position position="124"/>
    </location>
</feature>
<evidence type="ECO:0000313" key="6">
    <source>
        <dbReference type="EMBL" id="MBB5344793.1"/>
    </source>
</evidence>
<organism evidence="6 7">
    <name type="scientific">Tunturiibacter lichenicola</name>
    <dbReference type="NCBI Taxonomy" id="2051959"/>
    <lineage>
        <taxon>Bacteria</taxon>
        <taxon>Pseudomonadati</taxon>
        <taxon>Acidobacteriota</taxon>
        <taxon>Terriglobia</taxon>
        <taxon>Terriglobales</taxon>
        <taxon>Acidobacteriaceae</taxon>
        <taxon>Tunturiibacter</taxon>
    </lineage>
</organism>
<feature type="short sequence motif" description="GXSXG" evidence="4">
    <location>
        <begin position="122"/>
        <end position="126"/>
    </location>
</feature>
<comment type="caution">
    <text evidence="6">The sequence shown here is derived from an EMBL/GenBank/DDBJ whole genome shotgun (WGS) entry which is preliminary data.</text>
</comment>
<sequence>MLFGRGNRPLCLLPGRSHFHKTLSRPDRQPPPMLEDFGMPLLRRNNHVLLLSLALLATCFAHGQTPAPSNAPAVPSHETAPAAKPHPRVALVLEGGGALGFAHIGVLQYLEEHHIPIDLIVGTSMGGLVGGLYATGRSPDEIRNLVQNIDWDKAIGGRTPFPDLSYRRKQDRVDYPNRLEFGLRHGLSLPEGLNTGQQVGLILDAATLADYNLKSFDDLPTPFRCVATNMNTGRPHVFDNGSLARALRATMSIPALFVPVVIDGVTYTDGAAVDNLPVDVAKANGADIIIASYLDNSGGPQTTPGSFLATTGNFVSIAIAANEMRSLEAADILITSKLQGFTSTMFPKSAEIIPKGVEASEAKAKLLDRFSVNDAEWAAYIAQRNSRRKTEPPNPQFVTVAGVSTPAAVEIERSLHQIINKPIDTKFLDQEMTRYVGYGTLNAAGYNLVDRNGAPGLAVNTYPRYNGPPFLDLAINIDGSDTQDVLFGMAGRIIFQNLGGFRSEWRTDIFFGYSYGVRSEYYRPFTAHSQFFYAPRAYATSTRFDFYNAGTRTSQYQINQNGVGFDAGYTWRRSAELRFGQDEYWYSVTKRIDFDNLSIPPQQQSVTSLRFTSYNTDNSVLPFRGVNTFLRIERHEPSKGNDPFTLAEARIAGYLPFREKNSLFLTASGGTAFGAPPEVTDLQGFPLGGPFRLGSYGRNELLGTQYWLFQGGYERKIFQLPPLLGEGVYVVGFFEGGKVYNNLNAADELESEAYDGSFVLVTRTALGPIYIGGASGNNDHRKWWFGLGHVF</sequence>
<dbReference type="SUPFAM" id="SSF52151">
    <property type="entry name" value="FabD/lysophospholipase-like"/>
    <property type="match status" value="1"/>
</dbReference>
<dbReference type="InterPro" id="IPR050301">
    <property type="entry name" value="NTE"/>
</dbReference>
<reference evidence="6 7" key="1">
    <citation type="submission" date="2020-08" db="EMBL/GenBank/DDBJ databases">
        <title>Genomic Encyclopedia of Type Strains, Phase IV (KMG-V): Genome sequencing to study the core and pangenomes of soil and plant-associated prokaryotes.</title>
        <authorList>
            <person name="Whitman W."/>
        </authorList>
    </citation>
    <scope>NUCLEOTIDE SEQUENCE [LARGE SCALE GENOMIC DNA]</scope>
    <source>
        <strain evidence="6 7">M8US30</strain>
    </source>
</reference>
<dbReference type="GO" id="GO:0016042">
    <property type="term" value="P:lipid catabolic process"/>
    <property type="evidence" value="ECO:0007669"/>
    <property type="project" value="UniProtKB-UniRule"/>
</dbReference>
<evidence type="ECO:0000256" key="2">
    <source>
        <dbReference type="ARBA" id="ARBA00022963"/>
    </source>
</evidence>
<keyword evidence="3 4" id="KW-0443">Lipid metabolism</keyword>
<dbReference type="PANTHER" id="PTHR14226">
    <property type="entry name" value="NEUROPATHY TARGET ESTERASE/SWISS CHEESE D.MELANOGASTER"/>
    <property type="match status" value="1"/>
</dbReference>
<evidence type="ECO:0000256" key="4">
    <source>
        <dbReference type="PROSITE-ProRule" id="PRU01161"/>
    </source>
</evidence>
<feature type="domain" description="PNPLA" evidence="5">
    <location>
        <begin position="91"/>
        <end position="282"/>
    </location>
</feature>
<dbReference type="Pfam" id="PF01734">
    <property type="entry name" value="Patatin"/>
    <property type="match status" value="1"/>
</dbReference>
<feature type="short sequence motif" description="GXGXXG" evidence="4">
    <location>
        <begin position="95"/>
        <end position="100"/>
    </location>
</feature>
<accession>A0A7W8N4Q9</accession>
<dbReference type="Proteomes" id="UP000569092">
    <property type="component" value="Unassembled WGS sequence"/>
</dbReference>
<proteinExistence type="predicted"/>
<dbReference type="PROSITE" id="PS51635">
    <property type="entry name" value="PNPLA"/>
    <property type="match status" value="1"/>
</dbReference>
<evidence type="ECO:0000313" key="7">
    <source>
        <dbReference type="Proteomes" id="UP000569092"/>
    </source>
</evidence>
<dbReference type="GO" id="GO:0016787">
    <property type="term" value="F:hydrolase activity"/>
    <property type="evidence" value="ECO:0007669"/>
    <property type="project" value="UniProtKB-UniRule"/>
</dbReference>
<keyword evidence="1 4" id="KW-0378">Hydrolase</keyword>
<feature type="short sequence motif" description="DGA/G" evidence="4">
    <location>
        <begin position="269"/>
        <end position="271"/>
    </location>
</feature>
<evidence type="ECO:0000256" key="1">
    <source>
        <dbReference type="ARBA" id="ARBA00022801"/>
    </source>
</evidence>